<dbReference type="NCBIfam" id="NF033491">
    <property type="entry name" value="BA3454_fam"/>
    <property type="match status" value="1"/>
</dbReference>
<reference evidence="1 2" key="1">
    <citation type="submission" date="2015-05" db="EMBL/GenBank/DDBJ databases">
        <title>Whole genome sequence and identification of bacterial endophytes from Costus igneus.</title>
        <authorList>
            <person name="Lee Y.P."/>
            <person name="Gan H.M."/>
            <person name="Eng W."/>
            <person name="Wheatley M.S."/>
            <person name="Caraballo A."/>
            <person name="Polter S."/>
            <person name="Savka M.A."/>
            <person name="Hudson A.O."/>
        </authorList>
    </citation>
    <scope>NUCLEOTIDE SEQUENCE [LARGE SCALE GENOMIC DNA]</scope>
    <source>
        <strain evidence="1 2">RIT379</strain>
    </source>
</reference>
<dbReference type="Proteomes" id="UP000036045">
    <property type="component" value="Unassembled WGS sequence"/>
</dbReference>
<organism evidence="1 2">
    <name type="scientific">Niallia circulans</name>
    <name type="common">Bacillus circulans</name>
    <dbReference type="NCBI Taxonomy" id="1397"/>
    <lineage>
        <taxon>Bacteria</taxon>
        <taxon>Bacillati</taxon>
        <taxon>Bacillota</taxon>
        <taxon>Bacilli</taxon>
        <taxon>Bacillales</taxon>
        <taxon>Bacillaceae</taxon>
        <taxon>Niallia</taxon>
    </lineage>
</organism>
<dbReference type="AlphaFoldDB" id="A0A0J1I403"/>
<comment type="caution">
    <text evidence="1">The sequence shown here is derived from an EMBL/GenBank/DDBJ whole genome shotgun (WGS) entry which is preliminary data.</text>
</comment>
<name>A0A0J1I403_NIACI</name>
<protein>
    <submittedName>
        <fullName evidence="1">Molecular chaperone</fullName>
    </submittedName>
</protein>
<proteinExistence type="predicted"/>
<accession>A0A0J1I403</accession>
<evidence type="ECO:0000313" key="2">
    <source>
        <dbReference type="Proteomes" id="UP000036045"/>
    </source>
</evidence>
<gene>
    <name evidence="1" type="ORF">ABW02_23375</name>
</gene>
<dbReference type="InterPro" id="IPR049728">
    <property type="entry name" value="BA3454-like"/>
</dbReference>
<sequence>MIEVFVTVNYKDKNYQTNVIVNKEMAWEKIKQLAEEQVKKQWGY</sequence>
<evidence type="ECO:0000313" key="1">
    <source>
        <dbReference type="EMBL" id="KLV20671.1"/>
    </source>
</evidence>
<dbReference type="RefSeq" id="WP_031537016.1">
    <property type="nucleotide sequence ID" value="NZ_JADYUA010000062.1"/>
</dbReference>
<keyword evidence="2" id="KW-1185">Reference proteome</keyword>
<dbReference type="OrthoDB" id="2721802at2"/>
<dbReference type="EMBL" id="LDPH01000038">
    <property type="protein sequence ID" value="KLV20671.1"/>
    <property type="molecule type" value="Genomic_DNA"/>
</dbReference>
<dbReference type="PATRIC" id="fig|1397.4.peg.3811"/>